<evidence type="ECO:0000256" key="5">
    <source>
        <dbReference type="HAMAP-Rule" id="MF_00235"/>
    </source>
</evidence>
<feature type="region of interest" description="LID" evidence="5">
    <location>
        <begin position="126"/>
        <end position="163"/>
    </location>
</feature>
<dbReference type="InterPro" id="IPR007862">
    <property type="entry name" value="Adenylate_kinase_lid-dom"/>
</dbReference>
<dbReference type="InterPro" id="IPR000850">
    <property type="entry name" value="Adenylat/UMP-CMP_kin"/>
</dbReference>
<evidence type="ECO:0000256" key="6">
    <source>
        <dbReference type="RuleBase" id="RU003330"/>
    </source>
</evidence>
<keyword evidence="10" id="KW-1185">Reference proteome</keyword>
<evidence type="ECO:0000256" key="7">
    <source>
        <dbReference type="RuleBase" id="RU003331"/>
    </source>
</evidence>
<feature type="binding site" evidence="5">
    <location>
        <begin position="57"/>
        <end position="59"/>
    </location>
    <ligand>
        <name>AMP</name>
        <dbReference type="ChEBI" id="CHEBI:456215"/>
    </ligand>
</feature>
<comment type="domain">
    <text evidence="5">Consists of three domains, a large central CORE domain and two small peripheral domains, NMPbind and LID, which undergo movements during catalysis. The LID domain closes over the site of phosphoryl transfer upon ATP binding. Assembling and dissambling the active center during each catalytic cycle provides an effective means to prevent ATP hydrolysis.</text>
</comment>
<keyword evidence="3 5" id="KW-0547">Nucleotide-binding</keyword>
<comment type="similarity">
    <text evidence="5 6">Belongs to the adenylate kinase family.</text>
</comment>
<dbReference type="Pfam" id="PF00406">
    <property type="entry name" value="ADK"/>
    <property type="match status" value="1"/>
</dbReference>
<evidence type="ECO:0000259" key="8">
    <source>
        <dbReference type="Pfam" id="PF05191"/>
    </source>
</evidence>
<feature type="binding site" evidence="5">
    <location>
        <position position="92"/>
    </location>
    <ligand>
        <name>AMP</name>
        <dbReference type="ChEBI" id="CHEBI:456215"/>
    </ligand>
</feature>
<comment type="caution">
    <text evidence="5">Lacks conserved residue(s) required for the propagation of feature annotation.</text>
</comment>
<evidence type="ECO:0000313" key="10">
    <source>
        <dbReference type="Proteomes" id="UP001458415"/>
    </source>
</evidence>
<feature type="binding site" evidence="5">
    <location>
        <position position="160"/>
    </location>
    <ligand>
        <name>AMP</name>
        <dbReference type="ChEBI" id="CHEBI:456215"/>
    </ligand>
</feature>
<dbReference type="RefSeq" id="WP_086730533.1">
    <property type="nucleotide sequence ID" value="NZ_MUBM01000421.1"/>
</dbReference>
<keyword evidence="2 5" id="KW-0545">Nucleotide biosynthesis</keyword>
<dbReference type="EC" id="2.7.4.3" evidence="5 7"/>
<dbReference type="NCBIfam" id="NF001380">
    <property type="entry name" value="PRK00279.1-2"/>
    <property type="match status" value="1"/>
</dbReference>
<evidence type="ECO:0000256" key="4">
    <source>
        <dbReference type="ARBA" id="ARBA00022777"/>
    </source>
</evidence>
<dbReference type="EMBL" id="JBEPCU010001719">
    <property type="protein sequence ID" value="MER6984238.1"/>
    <property type="molecule type" value="Genomic_DNA"/>
</dbReference>
<accession>A0ABV1WJ76</accession>
<proteinExistence type="inferred from homology"/>
<keyword evidence="1 5" id="KW-0808">Transferase</keyword>
<feature type="region of interest" description="NMP" evidence="5">
    <location>
        <begin position="30"/>
        <end position="59"/>
    </location>
</feature>
<feature type="binding site" evidence="5">
    <location>
        <position position="31"/>
    </location>
    <ligand>
        <name>AMP</name>
        <dbReference type="ChEBI" id="CHEBI:456215"/>
    </ligand>
</feature>
<evidence type="ECO:0000256" key="3">
    <source>
        <dbReference type="ARBA" id="ARBA00022741"/>
    </source>
</evidence>
<dbReference type="InterPro" id="IPR033690">
    <property type="entry name" value="Adenylat_kinase_CS"/>
</dbReference>
<dbReference type="NCBIfam" id="NF011100">
    <property type="entry name" value="PRK14527.1"/>
    <property type="match status" value="1"/>
</dbReference>
<dbReference type="SUPFAM" id="SSF52540">
    <property type="entry name" value="P-loop containing nucleoside triphosphate hydrolases"/>
    <property type="match status" value="1"/>
</dbReference>
<dbReference type="Pfam" id="PF05191">
    <property type="entry name" value="ADK_lid"/>
    <property type="match status" value="1"/>
</dbReference>
<dbReference type="Proteomes" id="UP001458415">
    <property type="component" value="Unassembled WGS sequence"/>
</dbReference>
<comment type="caution">
    <text evidence="9">The sequence shown here is derived from an EMBL/GenBank/DDBJ whole genome shotgun (WGS) entry which is preliminary data.</text>
</comment>
<comment type="subunit">
    <text evidence="5 7">Monomer.</text>
</comment>
<dbReference type="GO" id="GO:0004017">
    <property type="term" value="F:AMP kinase activity"/>
    <property type="evidence" value="ECO:0007669"/>
    <property type="project" value="UniProtKB-EC"/>
</dbReference>
<keyword evidence="4 5" id="KW-0418">Kinase</keyword>
<feature type="binding site" evidence="5">
    <location>
        <position position="36"/>
    </location>
    <ligand>
        <name>AMP</name>
        <dbReference type="ChEBI" id="CHEBI:456215"/>
    </ligand>
</feature>
<feature type="binding site" evidence="5">
    <location>
        <position position="171"/>
    </location>
    <ligand>
        <name>AMP</name>
        <dbReference type="ChEBI" id="CHEBI:456215"/>
    </ligand>
</feature>
<dbReference type="PANTHER" id="PTHR23359">
    <property type="entry name" value="NUCLEOTIDE KINASE"/>
    <property type="match status" value="1"/>
</dbReference>
<keyword evidence="5" id="KW-0963">Cytoplasm</keyword>
<comment type="catalytic activity">
    <reaction evidence="5 7">
        <text>AMP + ATP = 2 ADP</text>
        <dbReference type="Rhea" id="RHEA:12973"/>
        <dbReference type="ChEBI" id="CHEBI:30616"/>
        <dbReference type="ChEBI" id="CHEBI:456215"/>
        <dbReference type="ChEBI" id="CHEBI:456216"/>
        <dbReference type="EC" id="2.7.4.3"/>
    </reaction>
</comment>
<feature type="binding site" evidence="5">
    <location>
        <position position="127"/>
    </location>
    <ligand>
        <name>ATP</name>
        <dbReference type="ChEBI" id="CHEBI:30616"/>
    </ligand>
</feature>
<feature type="binding site" evidence="5">
    <location>
        <position position="199"/>
    </location>
    <ligand>
        <name>ATP</name>
        <dbReference type="ChEBI" id="CHEBI:30616"/>
    </ligand>
</feature>
<name>A0ABV1WJ76_9ACTN</name>
<dbReference type="CDD" id="cd01428">
    <property type="entry name" value="ADK"/>
    <property type="match status" value="1"/>
</dbReference>
<dbReference type="InterPro" id="IPR027417">
    <property type="entry name" value="P-loop_NTPase"/>
</dbReference>
<protein>
    <recommendedName>
        <fullName evidence="5 7">Adenylate kinase</fullName>
        <shortName evidence="5">AK</shortName>
        <ecNumber evidence="5 7">2.7.4.3</ecNumber>
    </recommendedName>
    <alternativeName>
        <fullName evidence="5">ATP-AMP transphosphorylase</fullName>
    </alternativeName>
    <alternativeName>
        <fullName evidence="5">ATP:AMP phosphotransferase</fullName>
    </alternativeName>
    <alternativeName>
        <fullName evidence="5">Adenylate monophosphate kinase</fullName>
    </alternativeName>
</protein>
<sequence length="222" mass="23676">MRIVLVGPPGAGKGTQAQHLATHLSIPAVSTGDIFRSHVSRGTPLGRTAGQYLDRGALVPDEVTTDMVRDRLAEPDAAGGFLLDGFPRTTGQAEALDKILADSGVPLDGVLELRVAADEVVRRLSGRRQCRAGGHVCHVDFAPPAVAGICDSCGSELYQREDDREDTVLRRLEVYARQTAPLVGHYAERGLLTAVDAVGDIAEITERALAALRERDPHRTAG</sequence>
<evidence type="ECO:0000256" key="1">
    <source>
        <dbReference type="ARBA" id="ARBA00022679"/>
    </source>
</evidence>
<comment type="pathway">
    <text evidence="5">Purine metabolism; AMP biosynthesis via salvage pathway; AMP from ADP: step 1/1.</text>
</comment>
<dbReference type="NCBIfam" id="NF001381">
    <property type="entry name" value="PRK00279.1-3"/>
    <property type="match status" value="1"/>
</dbReference>
<organism evidence="9 10">
    <name type="scientific">Streptomyces carpinensis</name>
    <dbReference type="NCBI Taxonomy" id="66369"/>
    <lineage>
        <taxon>Bacteria</taxon>
        <taxon>Bacillati</taxon>
        <taxon>Actinomycetota</taxon>
        <taxon>Actinomycetes</taxon>
        <taxon>Kitasatosporales</taxon>
        <taxon>Streptomycetaceae</taxon>
        <taxon>Streptomyces</taxon>
    </lineage>
</organism>
<gene>
    <name evidence="5" type="primary">adk</name>
    <name evidence="9" type="ORF">ABT317_46640</name>
</gene>
<reference evidence="9 10" key="1">
    <citation type="submission" date="2024-06" db="EMBL/GenBank/DDBJ databases">
        <title>The Natural Products Discovery Center: Release of the First 8490 Sequenced Strains for Exploring Actinobacteria Biosynthetic Diversity.</title>
        <authorList>
            <person name="Kalkreuter E."/>
            <person name="Kautsar S.A."/>
            <person name="Yang D."/>
            <person name="Bader C.D."/>
            <person name="Teijaro C.N."/>
            <person name="Fluegel L."/>
            <person name="Davis C.M."/>
            <person name="Simpson J.R."/>
            <person name="Lauterbach L."/>
            <person name="Steele A.D."/>
            <person name="Gui C."/>
            <person name="Meng S."/>
            <person name="Li G."/>
            <person name="Viehrig K."/>
            <person name="Ye F."/>
            <person name="Su P."/>
            <person name="Kiefer A.F."/>
            <person name="Nichols A."/>
            <person name="Cepeda A.J."/>
            <person name="Yan W."/>
            <person name="Fan B."/>
            <person name="Jiang Y."/>
            <person name="Adhikari A."/>
            <person name="Zheng C.-J."/>
            <person name="Schuster L."/>
            <person name="Cowan T.M."/>
            <person name="Smanski M.J."/>
            <person name="Chevrette M.G."/>
            <person name="De Carvalho L.P.S."/>
            <person name="Shen B."/>
        </authorList>
    </citation>
    <scope>NUCLEOTIDE SEQUENCE [LARGE SCALE GENOMIC DNA]</scope>
    <source>
        <strain evidence="9 10">NPDC000634</strain>
    </source>
</reference>
<dbReference type="HAMAP" id="MF_00235">
    <property type="entry name" value="Adenylate_kinase_Adk"/>
    <property type="match status" value="1"/>
</dbReference>
<feature type="domain" description="Adenylate kinase active site lid" evidence="8">
    <location>
        <begin position="127"/>
        <end position="162"/>
    </location>
</feature>
<dbReference type="InterPro" id="IPR006259">
    <property type="entry name" value="Adenyl_kin_sub"/>
</dbReference>
<comment type="subcellular location">
    <subcellularLocation>
        <location evidence="5 7">Cytoplasm</location>
    </subcellularLocation>
</comment>
<dbReference type="PROSITE" id="PS00113">
    <property type="entry name" value="ADENYLATE_KINASE"/>
    <property type="match status" value="1"/>
</dbReference>
<dbReference type="PRINTS" id="PR00094">
    <property type="entry name" value="ADENYLTKNASE"/>
</dbReference>
<evidence type="ECO:0000256" key="2">
    <source>
        <dbReference type="ARBA" id="ARBA00022727"/>
    </source>
</evidence>
<feature type="binding site" evidence="5">
    <location>
        <begin position="85"/>
        <end position="88"/>
    </location>
    <ligand>
        <name>AMP</name>
        <dbReference type="ChEBI" id="CHEBI:456215"/>
    </ligand>
</feature>
<dbReference type="Gene3D" id="3.40.50.300">
    <property type="entry name" value="P-loop containing nucleotide triphosphate hydrolases"/>
    <property type="match status" value="1"/>
</dbReference>
<keyword evidence="5 7" id="KW-0067">ATP-binding</keyword>
<feature type="binding site" evidence="5">
    <location>
        <begin position="10"/>
        <end position="15"/>
    </location>
    <ligand>
        <name>ATP</name>
        <dbReference type="ChEBI" id="CHEBI:30616"/>
    </ligand>
</feature>
<evidence type="ECO:0000313" key="9">
    <source>
        <dbReference type="EMBL" id="MER6984238.1"/>
    </source>
</evidence>
<dbReference type="NCBIfam" id="TIGR01351">
    <property type="entry name" value="adk"/>
    <property type="match status" value="1"/>
</dbReference>
<comment type="function">
    <text evidence="5">Catalyzes the reversible transfer of the terminal phosphate group between ATP and AMP. Plays an important role in cellular energy homeostasis and in adenine nucleotide metabolism.</text>
</comment>